<dbReference type="AlphaFoldDB" id="A0AAQ1UGP6"/>
<comment type="similarity">
    <text evidence="2 7">Belongs to the membrane-bound acyltransferase family.</text>
</comment>
<dbReference type="PANTHER" id="PTHR13285:SF18">
    <property type="entry name" value="PROTEIN-CYSTEINE N-PALMITOYLTRANSFERASE RASP"/>
    <property type="match status" value="1"/>
</dbReference>
<reference evidence="9 10" key="1">
    <citation type="submission" date="2018-06" db="EMBL/GenBank/DDBJ databases">
        <authorList>
            <consortium name="Pathogen Informatics"/>
            <person name="Doyle S."/>
        </authorList>
    </citation>
    <scope>NUCLEOTIDE SEQUENCE [LARGE SCALE GENOMIC DNA]</scope>
    <source>
        <strain evidence="9 10">NCTC13063</strain>
    </source>
</reference>
<comment type="caution">
    <text evidence="9">The sequence shown here is derived from an EMBL/GenBank/DDBJ whole genome shotgun (WGS) entry which is preliminary data.</text>
</comment>
<evidence type="ECO:0000256" key="6">
    <source>
        <dbReference type="ARBA" id="ARBA00023136"/>
    </source>
</evidence>
<feature type="transmembrane region" description="Helical" evidence="8">
    <location>
        <begin position="33"/>
        <end position="61"/>
    </location>
</feature>
<feature type="transmembrane region" description="Helical" evidence="8">
    <location>
        <begin position="340"/>
        <end position="360"/>
    </location>
</feature>
<organism evidence="9 10">
    <name type="scientific">Segatella buccae</name>
    <dbReference type="NCBI Taxonomy" id="28126"/>
    <lineage>
        <taxon>Bacteria</taxon>
        <taxon>Pseudomonadati</taxon>
        <taxon>Bacteroidota</taxon>
        <taxon>Bacteroidia</taxon>
        <taxon>Bacteroidales</taxon>
        <taxon>Prevotellaceae</taxon>
        <taxon>Segatella</taxon>
    </lineage>
</organism>
<evidence type="ECO:0000256" key="8">
    <source>
        <dbReference type="SAM" id="Phobius"/>
    </source>
</evidence>
<evidence type="ECO:0000256" key="5">
    <source>
        <dbReference type="ARBA" id="ARBA00022989"/>
    </source>
</evidence>
<name>A0AAQ1UGP6_9BACT</name>
<keyword evidence="4 8" id="KW-0812">Transmembrane</keyword>
<keyword evidence="6 7" id="KW-0472">Membrane</keyword>
<evidence type="ECO:0000256" key="2">
    <source>
        <dbReference type="ARBA" id="ARBA00010323"/>
    </source>
</evidence>
<dbReference type="InterPro" id="IPR024194">
    <property type="entry name" value="Ac/AlaTfrase_AlgI/DltB"/>
</dbReference>
<evidence type="ECO:0000256" key="7">
    <source>
        <dbReference type="PIRNR" id="PIRNR016636"/>
    </source>
</evidence>
<keyword evidence="7" id="KW-0808">Transferase</keyword>
<dbReference type="GO" id="GO:0042121">
    <property type="term" value="P:alginic acid biosynthetic process"/>
    <property type="evidence" value="ECO:0007669"/>
    <property type="project" value="InterPro"/>
</dbReference>
<evidence type="ECO:0000313" key="10">
    <source>
        <dbReference type="Proteomes" id="UP000255283"/>
    </source>
</evidence>
<feature type="transmembrane region" description="Helical" evidence="8">
    <location>
        <begin position="6"/>
        <end position="21"/>
    </location>
</feature>
<keyword evidence="3 7" id="KW-1003">Cell membrane</keyword>
<gene>
    <name evidence="9" type="primary">dltB</name>
    <name evidence="9" type="ORF">NCTC13063_00996</name>
</gene>
<feature type="transmembrane region" description="Helical" evidence="8">
    <location>
        <begin position="432"/>
        <end position="454"/>
    </location>
</feature>
<sequence length="456" mass="52748">MEFLSIPFVVCLVLTFVLYYMRTGRRWQHGVLLLASCVFIGYYHLVYLLFALGITLLTFYAGLWLHRKRDTRLAPWIFGGSVGALVGIWLVARYWSPLFPLGISFYTFQALSYLIEIYWDEEPERSLPDFTLYMLLFMKFLSGPIERGFDLLPQLKAGKAFSYDRVVDGMKVVAWGAFLKLVIADRIAPSLDGVFDAPRVASGMQLLTATMLYPIQLYADFAGYTCMAIGFGQMFGFRLSPNFNRPFLSQTTGELWRRWHISLSFWVRDYVFMPLSAELRNWGRWGVYATLLVTFVVIGVWHGAGWTFALYGLFQGVVVCYETMAGKWRTRMLGRLPHGVSALLMQLRTYLLFALSLLFFRVAKVEDTFYIYRHLLDGFNTNIKELRLGLTDFYWIVFAVAVVMMFAGEQLNGRFDLKAWSCSRPTWLRWSMYVGTVVLIFLFGAFGVENFIYIQF</sequence>
<dbReference type="InterPro" id="IPR004299">
    <property type="entry name" value="MBOAT_fam"/>
</dbReference>
<proteinExistence type="inferred from homology"/>
<dbReference type="InterPro" id="IPR051085">
    <property type="entry name" value="MB_O-acyltransferase"/>
</dbReference>
<dbReference type="Pfam" id="PF03062">
    <property type="entry name" value="MBOAT"/>
    <property type="match status" value="1"/>
</dbReference>
<dbReference type="PIRSF" id="PIRSF500217">
    <property type="entry name" value="AlgI"/>
    <property type="match status" value="1"/>
</dbReference>
<dbReference type="RefSeq" id="WP_115153435.1">
    <property type="nucleotide sequence ID" value="NZ_UGTJ01000001.1"/>
</dbReference>
<keyword evidence="7" id="KW-0012">Acyltransferase</keyword>
<dbReference type="InterPro" id="IPR028362">
    <property type="entry name" value="AlgI"/>
</dbReference>
<dbReference type="EMBL" id="UGTJ01000001">
    <property type="protein sequence ID" value="SUB79726.1"/>
    <property type="molecule type" value="Genomic_DNA"/>
</dbReference>
<dbReference type="PIRSF" id="PIRSF016636">
    <property type="entry name" value="AlgI_DltB"/>
    <property type="match status" value="1"/>
</dbReference>
<evidence type="ECO:0000256" key="4">
    <source>
        <dbReference type="ARBA" id="ARBA00022692"/>
    </source>
</evidence>
<protein>
    <submittedName>
        <fullName evidence="9">D-alanyl-lipoteichoic acid biosynthesis protein DltB</fullName>
    </submittedName>
</protein>
<comment type="subcellular location">
    <subcellularLocation>
        <location evidence="1">Cell membrane</location>
        <topology evidence="1">Multi-pass membrane protein</topology>
    </subcellularLocation>
</comment>
<evidence type="ECO:0000256" key="3">
    <source>
        <dbReference type="ARBA" id="ARBA00022475"/>
    </source>
</evidence>
<dbReference type="GO" id="GO:0016746">
    <property type="term" value="F:acyltransferase activity"/>
    <property type="evidence" value="ECO:0007669"/>
    <property type="project" value="UniProtKB-KW"/>
</dbReference>
<feature type="transmembrane region" description="Helical" evidence="8">
    <location>
        <begin position="98"/>
        <end position="118"/>
    </location>
</feature>
<dbReference type="Proteomes" id="UP000255283">
    <property type="component" value="Unassembled WGS sequence"/>
</dbReference>
<feature type="transmembrane region" description="Helical" evidence="8">
    <location>
        <begin position="393"/>
        <end position="411"/>
    </location>
</feature>
<dbReference type="PANTHER" id="PTHR13285">
    <property type="entry name" value="ACYLTRANSFERASE"/>
    <property type="match status" value="1"/>
</dbReference>
<feature type="transmembrane region" description="Helical" evidence="8">
    <location>
        <begin position="285"/>
        <end position="302"/>
    </location>
</feature>
<evidence type="ECO:0000256" key="1">
    <source>
        <dbReference type="ARBA" id="ARBA00004651"/>
    </source>
</evidence>
<dbReference type="GO" id="GO:0005886">
    <property type="term" value="C:plasma membrane"/>
    <property type="evidence" value="ECO:0007669"/>
    <property type="project" value="UniProtKB-SubCell"/>
</dbReference>
<keyword evidence="5 8" id="KW-1133">Transmembrane helix</keyword>
<evidence type="ECO:0000313" key="9">
    <source>
        <dbReference type="EMBL" id="SUB79726.1"/>
    </source>
</evidence>
<feature type="transmembrane region" description="Helical" evidence="8">
    <location>
        <begin position="73"/>
        <end position="91"/>
    </location>
</feature>
<accession>A0AAQ1UGP6</accession>